<feature type="transmembrane region" description="Helical" evidence="1">
    <location>
        <begin position="168"/>
        <end position="185"/>
    </location>
</feature>
<keyword evidence="3" id="KW-1185">Reference proteome</keyword>
<dbReference type="Proteomes" id="UP000479293">
    <property type="component" value="Unassembled WGS sequence"/>
</dbReference>
<feature type="transmembrane region" description="Helical" evidence="1">
    <location>
        <begin position="94"/>
        <end position="114"/>
    </location>
</feature>
<keyword evidence="1" id="KW-0472">Membrane</keyword>
<sequence>MTEKVLTKGTLGAAILILIPIVLFYVVSIQYSINVPWFDDFDCLPNFLLNWLNAETFSGKLEALFHPTNEHRIVSAHLVLLAQQSLMGTLNFRVMAFIGNLSVLGIFWLIALNFRKTETRLLWLLPAALLVFNLQYYAMTFMTIMTLQYQLVIFLSFLSLHYLAKGTYLAFGLAVGVALLDTYSMGNGMMVWPSGVVLLFFQGRWKVLGIWVILGVVAVFAYFYGQELVQGNEKGFAYILANPVKVLAGLLAMVGGIFDIFPTLTFLYRMLIPVLLGALMLGFGIYWLVMIFTRSEYWHPRIPNTGFVKYFPKNNNPLPDQDSTNAFWLGALTYLFISMALVVFFRTRFNYELVLWSTYKIYPGTSAAIAYLLLISLVPYSVKKYVFGGVLALALLAWGTSYYHYIPEVAKIRKVRLAFAFNQRHNGIGLGASKGTSFEPMVVRTLQGTKEKGVYQLPSPLIHPGEEDLSERFTEGNIKTTIRETDANVLITLPTHQASDLPFDRYAVLKSPRNIYLFYVQPTQGLADCPKATLHSGVYTVEIWEAGNQHDTLLATDQTVIIP</sequence>
<comment type="caution">
    <text evidence="2">The sequence shown here is derived from an EMBL/GenBank/DDBJ whole genome shotgun (WGS) entry which is preliminary data.</text>
</comment>
<gene>
    <name evidence="2" type="ORF">GBK04_07685</name>
</gene>
<feature type="transmembrane region" description="Helical" evidence="1">
    <location>
        <begin position="236"/>
        <end position="258"/>
    </location>
</feature>
<dbReference type="EMBL" id="WHLY01000002">
    <property type="protein sequence ID" value="MPR33241.1"/>
    <property type="molecule type" value="Genomic_DNA"/>
</dbReference>
<evidence type="ECO:0000313" key="3">
    <source>
        <dbReference type="Proteomes" id="UP000479293"/>
    </source>
</evidence>
<accession>A0A7C9BEV3</accession>
<feature type="transmembrane region" description="Helical" evidence="1">
    <location>
        <begin position="385"/>
        <end position="405"/>
    </location>
</feature>
<organism evidence="2 3">
    <name type="scientific">Salmonirosea aquatica</name>
    <dbReference type="NCBI Taxonomy" id="2654236"/>
    <lineage>
        <taxon>Bacteria</taxon>
        <taxon>Pseudomonadati</taxon>
        <taxon>Bacteroidota</taxon>
        <taxon>Cytophagia</taxon>
        <taxon>Cytophagales</taxon>
        <taxon>Spirosomataceae</taxon>
        <taxon>Salmonirosea</taxon>
    </lineage>
</organism>
<proteinExistence type="predicted"/>
<keyword evidence="1" id="KW-1133">Transmembrane helix</keyword>
<name>A0A7C9BEV3_9BACT</name>
<feature type="transmembrane region" description="Helical" evidence="1">
    <location>
        <begin position="326"/>
        <end position="349"/>
    </location>
</feature>
<feature type="transmembrane region" description="Helical" evidence="1">
    <location>
        <begin position="205"/>
        <end position="224"/>
    </location>
</feature>
<keyword evidence="1" id="KW-0812">Transmembrane</keyword>
<dbReference type="RefSeq" id="WP_152758335.1">
    <property type="nucleotide sequence ID" value="NZ_WHLY01000002.1"/>
</dbReference>
<feature type="transmembrane region" description="Helical" evidence="1">
    <location>
        <begin position="121"/>
        <end position="138"/>
    </location>
</feature>
<evidence type="ECO:0000256" key="1">
    <source>
        <dbReference type="SAM" id="Phobius"/>
    </source>
</evidence>
<feature type="transmembrane region" description="Helical" evidence="1">
    <location>
        <begin position="361"/>
        <end position="378"/>
    </location>
</feature>
<feature type="transmembrane region" description="Helical" evidence="1">
    <location>
        <begin position="270"/>
        <end position="292"/>
    </location>
</feature>
<evidence type="ECO:0000313" key="2">
    <source>
        <dbReference type="EMBL" id="MPR33241.1"/>
    </source>
</evidence>
<feature type="transmembrane region" description="Helical" evidence="1">
    <location>
        <begin position="12"/>
        <end position="33"/>
    </location>
</feature>
<evidence type="ECO:0008006" key="4">
    <source>
        <dbReference type="Google" id="ProtNLM"/>
    </source>
</evidence>
<reference evidence="2 3" key="1">
    <citation type="submission" date="2019-10" db="EMBL/GenBank/DDBJ databases">
        <title>Draft Genome Sequence of Cytophagaceae sp. SJW1-29.</title>
        <authorList>
            <person name="Choi A."/>
        </authorList>
    </citation>
    <scope>NUCLEOTIDE SEQUENCE [LARGE SCALE GENOMIC DNA]</scope>
    <source>
        <strain evidence="2 3">SJW1-29</strain>
    </source>
</reference>
<dbReference type="AlphaFoldDB" id="A0A7C9BEV3"/>
<protein>
    <recommendedName>
        <fullName evidence="4">Glycosyltransferase RgtA/B/C/D-like domain-containing protein</fullName>
    </recommendedName>
</protein>